<reference evidence="1" key="1">
    <citation type="submission" date="2019-11" db="EMBL/GenBank/DDBJ databases">
        <authorList>
            <person name="Feng L."/>
        </authorList>
    </citation>
    <scope>NUCLEOTIDE SEQUENCE</scope>
    <source>
        <strain evidence="1">BgluceraseaLFYP119</strain>
    </source>
</reference>
<organism evidence="1">
    <name type="scientific">Blautia glucerasea</name>
    <dbReference type="NCBI Taxonomy" id="536633"/>
    <lineage>
        <taxon>Bacteria</taxon>
        <taxon>Bacillati</taxon>
        <taxon>Bacillota</taxon>
        <taxon>Clostridia</taxon>
        <taxon>Lachnospirales</taxon>
        <taxon>Lachnospiraceae</taxon>
        <taxon>Blautia</taxon>
    </lineage>
</organism>
<sequence>MNKMREYECGREDGLTLALRIARQGGLEALEREVKFRGITGIHTSLAAKDLDKASQKIKEMTLDTFTILSIAALHDAFGFGQKRCQRYMDKVAEGADLLMDDLATWPDYINSIKEELGMELEIRWND</sequence>
<name>A0A6N2RNQ3_9FIRM</name>
<proteinExistence type="predicted"/>
<dbReference type="RefSeq" id="WP_156352768.1">
    <property type="nucleotide sequence ID" value="NZ_CACRST010000009.1"/>
</dbReference>
<dbReference type="EMBL" id="CACRST010000009">
    <property type="protein sequence ID" value="VYS81791.1"/>
    <property type="molecule type" value="Genomic_DNA"/>
</dbReference>
<gene>
    <name evidence="1" type="ORF">BGLFYP119_00706</name>
</gene>
<dbReference type="AlphaFoldDB" id="A0A6N2RNQ3"/>
<evidence type="ECO:0000313" key="1">
    <source>
        <dbReference type="EMBL" id="VYS81791.1"/>
    </source>
</evidence>
<accession>A0A6N2RNQ3</accession>
<protein>
    <submittedName>
        <fullName evidence="1">Uncharacterized protein</fullName>
    </submittedName>
</protein>